<protein>
    <submittedName>
        <fullName evidence="1">Uncharacterized protein</fullName>
    </submittedName>
</protein>
<evidence type="ECO:0000313" key="2">
    <source>
        <dbReference type="Proteomes" id="UP001592528"/>
    </source>
</evidence>
<dbReference type="RefSeq" id="WP_030250222.1">
    <property type="nucleotide sequence ID" value="NZ_JBHEZZ010000001.1"/>
</dbReference>
<proteinExistence type="predicted"/>
<keyword evidence="2" id="KW-1185">Reference proteome</keyword>
<dbReference type="EMBL" id="JBHEZZ010000001">
    <property type="protein sequence ID" value="MFC1399844.1"/>
    <property type="molecule type" value="Genomic_DNA"/>
</dbReference>
<accession>A0ABV6UEI6</accession>
<comment type="caution">
    <text evidence="1">The sequence shown here is derived from an EMBL/GenBank/DDBJ whole genome shotgun (WGS) entry which is preliminary data.</text>
</comment>
<evidence type="ECO:0000313" key="1">
    <source>
        <dbReference type="EMBL" id="MFC1399844.1"/>
    </source>
</evidence>
<reference evidence="1 2" key="1">
    <citation type="submission" date="2024-09" db="EMBL/GenBank/DDBJ databases">
        <authorList>
            <person name="Lee S.D."/>
        </authorList>
    </citation>
    <scope>NUCLEOTIDE SEQUENCE [LARGE SCALE GENOMIC DNA]</scope>
    <source>
        <strain evidence="1 2">N1-5</strain>
    </source>
</reference>
<sequence length="116" mass="13169">MPDSPADRSPQRRLRPAPLLFEPGLAEPEQEHFFDLDDIEDPRELLSRSTELTVAFRAAAERASDFQAMAAAQLADTRRFDSLTFEEIAARADWTPDYAAKMVEHGRGLLRQRRIG</sequence>
<name>A0ABV6UEI6_9ACTN</name>
<gene>
    <name evidence="1" type="ORF">ACEZDJ_00875</name>
</gene>
<dbReference type="Proteomes" id="UP001592528">
    <property type="component" value="Unassembled WGS sequence"/>
</dbReference>
<organism evidence="1 2">
    <name type="scientific">Streptacidiphilus cavernicola</name>
    <dbReference type="NCBI Taxonomy" id="3342716"/>
    <lineage>
        <taxon>Bacteria</taxon>
        <taxon>Bacillati</taxon>
        <taxon>Actinomycetota</taxon>
        <taxon>Actinomycetes</taxon>
        <taxon>Kitasatosporales</taxon>
        <taxon>Streptomycetaceae</taxon>
        <taxon>Streptacidiphilus</taxon>
    </lineage>
</organism>